<name>A0A9D4CV19_DREPO</name>
<reference evidence="2" key="1">
    <citation type="journal article" date="2019" name="bioRxiv">
        <title>The Genome of the Zebra Mussel, Dreissena polymorpha: A Resource for Invasive Species Research.</title>
        <authorList>
            <person name="McCartney M.A."/>
            <person name="Auch B."/>
            <person name="Kono T."/>
            <person name="Mallez S."/>
            <person name="Zhang Y."/>
            <person name="Obille A."/>
            <person name="Becker A."/>
            <person name="Abrahante J.E."/>
            <person name="Garbe J."/>
            <person name="Badalamenti J.P."/>
            <person name="Herman A."/>
            <person name="Mangelson H."/>
            <person name="Liachko I."/>
            <person name="Sullivan S."/>
            <person name="Sone E.D."/>
            <person name="Koren S."/>
            <person name="Silverstein K.A.T."/>
            <person name="Beckman K.B."/>
            <person name="Gohl D.M."/>
        </authorList>
    </citation>
    <scope>NUCLEOTIDE SEQUENCE</scope>
    <source>
        <strain evidence="2">Duluth1</strain>
        <tissue evidence="2">Whole animal</tissue>
    </source>
</reference>
<dbReference type="AlphaFoldDB" id="A0A9D4CV19"/>
<organism evidence="2 3">
    <name type="scientific">Dreissena polymorpha</name>
    <name type="common">Zebra mussel</name>
    <name type="synonym">Mytilus polymorpha</name>
    <dbReference type="NCBI Taxonomy" id="45954"/>
    <lineage>
        <taxon>Eukaryota</taxon>
        <taxon>Metazoa</taxon>
        <taxon>Spiralia</taxon>
        <taxon>Lophotrochozoa</taxon>
        <taxon>Mollusca</taxon>
        <taxon>Bivalvia</taxon>
        <taxon>Autobranchia</taxon>
        <taxon>Heteroconchia</taxon>
        <taxon>Euheterodonta</taxon>
        <taxon>Imparidentia</taxon>
        <taxon>Neoheterodontei</taxon>
        <taxon>Myida</taxon>
        <taxon>Dreissenoidea</taxon>
        <taxon>Dreissenidae</taxon>
        <taxon>Dreissena</taxon>
    </lineage>
</organism>
<evidence type="ECO:0000313" key="3">
    <source>
        <dbReference type="Proteomes" id="UP000828390"/>
    </source>
</evidence>
<comment type="caution">
    <text evidence="2">The sequence shown here is derived from an EMBL/GenBank/DDBJ whole genome shotgun (WGS) entry which is preliminary data.</text>
</comment>
<dbReference type="Proteomes" id="UP000828390">
    <property type="component" value="Unassembled WGS sequence"/>
</dbReference>
<feature type="compositionally biased region" description="Polar residues" evidence="1">
    <location>
        <begin position="1"/>
        <end position="10"/>
    </location>
</feature>
<gene>
    <name evidence="2" type="ORF">DPMN_056707</name>
</gene>
<evidence type="ECO:0000313" key="2">
    <source>
        <dbReference type="EMBL" id="KAH3730715.1"/>
    </source>
</evidence>
<proteinExistence type="predicted"/>
<protein>
    <submittedName>
        <fullName evidence="2">Uncharacterized protein</fullName>
    </submittedName>
</protein>
<keyword evidence="3" id="KW-1185">Reference proteome</keyword>
<feature type="compositionally biased region" description="Polar residues" evidence="1">
    <location>
        <begin position="58"/>
        <end position="71"/>
    </location>
</feature>
<dbReference type="EMBL" id="JAIWYP010000012">
    <property type="protein sequence ID" value="KAH3730715.1"/>
    <property type="molecule type" value="Genomic_DNA"/>
</dbReference>
<feature type="region of interest" description="Disordered" evidence="1">
    <location>
        <begin position="1"/>
        <end position="83"/>
    </location>
</feature>
<evidence type="ECO:0000256" key="1">
    <source>
        <dbReference type="SAM" id="MobiDB-lite"/>
    </source>
</evidence>
<sequence>MQHPTFQTVVTRWKGINRPPPPPPRRGMRPLMSQTVVTRRKGVNRPPTPRRGMRPPTSQTGVTRTLSTPASTPRVPETRAQRP</sequence>
<accession>A0A9D4CV19</accession>
<reference evidence="2" key="2">
    <citation type="submission" date="2020-11" db="EMBL/GenBank/DDBJ databases">
        <authorList>
            <person name="McCartney M.A."/>
            <person name="Auch B."/>
            <person name="Kono T."/>
            <person name="Mallez S."/>
            <person name="Becker A."/>
            <person name="Gohl D.M."/>
            <person name="Silverstein K.A.T."/>
            <person name="Koren S."/>
            <person name="Bechman K.B."/>
            <person name="Herman A."/>
            <person name="Abrahante J.E."/>
            <person name="Garbe J."/>
        </authorList>
    </citation>
    <scope>NUCLEOTIDE SEQUENCE</scope>
    <source>
        <strain evidence="2">Duluth1</strain>
        <tissue evidence="2">Whole animal</tissue>
    </source>
</reference>